<evidence type="ECO:0000313" key="3">
    <source>
        <dbReference type="Proteomes" id="UP000019116"/>
    </source>
</evidence>
<sequence length="117" mass="12709">MAGNEESSSLKPCSTKSTAAAQAVSGDECPLKIGSTKRKVPAEEHDEEDIVLAESTIDETKGQATKAAVADSDDGSGDDDEPVSDAEYKALLDELDEKHRKFWHEEFLPLNPLLKDY</sequence>
<dbReference type="SMR" id="A0A3B6TJU5"/>
<dbReference type="Gramene" id="TraesRN7D0101047200.1">
    <property type="protein sequence ID" value="TraesRN7D0101047200.1"/>
    <property type="gene ID" value="TraesRN7D0101047200"/>
</dbReference>
<dbReference type="Gramene" id="TraesMAC7D03G04442700.1">
    <property type="protein sequence ID" value="TraesMAC7D03G04442700.1.CDS1"/>
    <property type="gene ID" value="TraesMAC7D03G04442700"/>
</dbReference>
<dbReference type="Gramene" id="TraesSTA7D03G04444780.1">
    <property type="protein sequence ID" value="TraesSTA7D03G04444780.1.CDS1"/>
    <property type="gene ID" value="TraesSTA7D03G04444780"/>
</dbReference>
<protein>
    <submittedName>
        <fullName evidence="2">Uncharacterized protein</fullName>
    </submittedName>
</protein>
<dbReference type="Gramene" id="TraesROB_scaffold_058464_01G000100.1">
    <property type="protein sequence ID" value="TraesROB_scaffold_058464_01G000100.1"/>
    <property type="gene ID" value="TraesROB_scaffold_058464_01G000100"/>
</dbReference>
<proteinExistence type="predicted"/>
<feature type="compositionally biased region" description="Polar residues" evidence="1">
    <location>
        <begin position="1"/>
        <end position="20"/>
    </location>
</feature>
<reference evidence="2" key="1">
    <citation type="submission" date="2018-08" db="EMBL/GenBank/DDBJ databases">
        <authorList>
            <person name="Rossello M."/>
        </authorList>
    </citation>
    <scope>NUCLEOTIDE SEQUENCE [LARGE SCALE GENOMIC DNA]</scope>
    <source>
        <strain evidence="2">cv. Chinese Spring</strain>
    </source>
</reference>
<feature type="compositionally biased region" description="Acidic residues" evidence="1">
    <location>
        <begin position="71"/>
        <end position="83"/>
    </location>
</feature>
<organism evidence="2">
    <name type="scientific">Triticum aestivum</name>
    <name type="common">Wheat</name>
    <dbReference type="NCBI Taxonomy" id="4565"/>
    <lineage>
        <taxon>Eukaryota</taxon>
        <taxon>Viridiplantae</taxon>
        <taxon>Streptophyta</taxon>
        <taxon>Embryophyta</taxon>
        <taxon>Tracheophyta</taxon>
        <taxon>Spermatophyta</taxon>
        <taxon>Magnoliopsida</taxon>
        <taxon>Liliopsida</taxon>
        <taxon>Poales</taxon>
        <taxon>Poaceae</taxon>
        <taxon>BOP clade</taxon>
        <taxon>Pooideae</taxon>
        <taxon>Triticodae</taxon>
        <taxon>Triticeae</taxon>
        <taxon>Triticinae</taxon>
        <taxon>Triticum</taxon>
    </lineage>
</organism>
<evidence type="ECO:0000313" key="2">
    <source>
        <dbReference type="EnsemblPlants" id="TraesCS7D02G431400.1.cds1"/>
    </source>
</evidence>
<accession>A0A3B6TJU5</accession>
<evidence type="ECO:0000256" key="1">
    <source>
        <dbReference type="SAM" id="MobiDB-lite"/>
    </source>
</evidence>
<dbReference type="Proteomes" id="UP000019116">
    <property type="component" value="Chromosome 7D"/>
</dbReference>
<dbReference type="Gramene" id="TraesJUL7D03G04494810.1">
    <property type="protein sequence ID" value="TraesJUL7D03G04494810.1.CDS1"/>
    <property type="gene ID" value="TraesJUL7D03G04494810"/>
</dbReference>
<dbReference type="Gramene" id="TraesCS7D02G431400.1">
    <property type="protein sequence ID" value="TraesCS7D02G431400.1.cds1"/>
    <property type="gene ID" value="TraesCS7D02G431400"/>
</dbReference>
<dbReference type="Gramene" id="TraesNOR7D03G04499410.1">
    <property type="protein sequence ID" value="TraesNOR7D03G04499410.1.CDS1"/>
    <property type="gene ID" value="TraesNOR7D03G04499410"/>
</dbReference>
<dbReference type="Gramene" id="TraesCS7D03G1021900.1">
    <property type="protein sequence ID" value="TraesCS7D03G1021900.1.CDS1"/>
    <property type="gene ID" value="TraesCS7D03G1021900"/>
</dbReference>
<reference evidence="2" key="2">
    <citation type="submission" date="2018-10" db="UniProtKB">
        <authorList>
            <consortium name="EnsemblPlants"/>
        </authorList>
    </citation>
    <scope>IDENTIFICATION</scope>
</reference>
<dbReference type="Gramene" id="TraesSYM7D03G04504590.1">
    <property type="protein sequence ID" value="TraesSYM7D03G04504590.1.CDS1"/>
    <property type="gene ID" value="TraesSYM7D03G04504590"/>
</dbReference>
<feature type="region of interest" description="Disordered" evidence="1">
    <location>
        <begin position="60"/>
        <end position="83"/>
    </location>
</feature>
<dbReference type="Gramene" id="TraesLAC7D03G04397480.1">
    <property type="protein sequence ID" value="TraesLAC7D03G04397480.1.CDS1"/>
    <property type="gene ID" value="TraesLAC7D03G04397480"/>
</dbReference>
<dbReference type="OrthoDB" id="10572791at2759"/>
<dbReference type="Gramene" id="TraesARI7D03G04527020.1">
    <property type="protein sequence ID" value="TraesARI7D03G04527020.1.CDS1"/>
    <property type="gene ID" value="TraesARI7D03G04527020"/>
</dbReference>
<name>A0A3B6TJU5_WHEAT</name>
<dbReference type="Gramene" id="TraesJAG7D03G04433480.1">
    <property type="protein sequence ID" value="TraesJAG7D03G04433480.1.CDS1"/>
    <property type="gene ID" value="TraesJAG7D03G04433480"/>
</dbReference>
<keyword evidence="3" id="KW-1185">Reference proteome</keyword>
<dbReference type="Gramene" id="TraesPARA_EIv1.0_2611890.1">
    <property type="protein sequence ID" value="TraesPARA_EIv1.0_2611890.1.CDS1"/>
    <property type="gene ID" value="TraesPARA_EIv1.0_2611890"/>
</dbReference>
<dbReference type="AlphaFoldDB" id="A0A3B6TJU5"/>
<dbReference type="Gramene" id="TraesWEE_scaffold_029468_01G000100.1">
    <property type="protein sequence ID" value="TraesWEE_scaffold_029468_01G000100.1"/>
    <property type="gene ID" value="TraesWEE_scaffold_029468_01G000100"/>
</dbReference>
<dbReference type="Gramene" id="TraesCAD_scaffold_058661_01G000100.1">
    <property type="protein sequence ID" value="TraesCAD_scaffold_058661_01G000100.1"/>
    <property type="gene ID" value="TraesCAD_scaffold_058661_01G000100"/>
</dbReference>
<dbReference type="EnsemblPlants" id="TraesCS7D02G431400.1">
    <property type="protein sequence ID" value="TraesCS7D02G431400.1.cds1"/>
    <property type="gene ID" value="TraesCS7D02G431400"/>
</dbReference>
<dbReference type="Gramene" id="TraesLDM7D03G04457070.1">
    <property type="protein sequence ID" value="TraesLDM7D03G04457070.1.CDS1"/>
    <property type="gene ID" value="TraesLDM7D03G04457070"/>
</dbReference>
<feature type="region of interest" description="Disordered" evidence="1">
    <location>
        <begin position="1"/>
        <end position="47"/>
    </location>
</feature>
<dbReference type="Gramene" id="TraesCLE_scaffold_010731_01G000100.1">
    <property type="protein sequence ID" value="TraesCLE_scaffold_010731_01G000100.1"/>
    <property type="gene ID" value="TraesCLE_scaffold_010731_01G000100"/>
</dbReference>